<proteinExistence type="predicted"/>
<keyword evidence="3" id="KW-1185">Reference proteome</keyword>
<gene>
    <name evidence="2" type="ORF">EVG20_g7593</name>
</gene>
<dbReference type="Proteomes" id="UP000298327">
    <property type="component" value="Unassembled WGS sequence"/>
</dbReference>
<protein>
    <recommendedName>
        <fullName evidence="1">F-box domain-containing protein</fullName>
    </recommendedName>
</protein>
<name>A0A4Y9YBU3_9AGAM</name>
<dbReference type="AlphaFoldDB" id="A0A4Y9YBU3"/>
<dbReference type="InterPro" id="IPR036047">
    <property type="entry name" value="F-box-like_dom_sf"/>
</dbReference>
<sequence>MQPQAATHEAGKQCSGMSATAISDFLPPLELPSQSSLDAGERSAVLNSLLGSDQDITMAISDAAVGASAYWRSAEDRRFVRPSTVDQPHGRSWTDYMTETQKALALEMDAVARVMCSLRTRCNAVTHVNRLPPEVLAHIFGLLQELVPLSDPRTQAETAYEWLQVTYVCRHWRSVVLGCPRLWSRVLLNFGSEWAEESMRRSRMVPVCFRCTLTKKKQIYVTSLLRQHLSRVRNLDVEWDYRDIERDIHCLCSAAPVLEKARLAFGPWLGDGETLPWLPSDLFAHTAPCLSYLGIYYFHFTWSSLNFTRLTHLQVIKFDKTASNAGQQGLWDVIEALSQMPALEILFLHLALPSIPLASPQAVYPHAHLPNLRHLFLWDLVAESAILLQHVALPLTARHDITCILDVANGA</sequence>
<dbReference type="EMBL" id="SEOQ01000588">
    <property type="protein sequence ID" value="TFY59984.1"/>
    <property type="molecule type" value="Genomic_DNA"/>
</dbReference>
<organism evidence="2 3">
    <name type="scientific">Dentipellis fragilis</name>
    <dbReference type="NCBI Taxonomy" id="205917"/>
    <lineage>
        <taxon>Eukaryota</taxon>
        <taxon>Fungi</taxon>
        <taxon>Dikarya</taxon>
        <taxon>Basidiomycota</taxon>
        <taxon>Agaricomycotina</taxon>
        <taxon>Agaricomycetes</taxon>
        <taxon>Russulales</taxon>
        <taxon>Hericiaceae</taxon>
        <taxon>Dentipellis</taxon>
    </lineage>
</organism>
<evidence type="ECO:0000259" key="1">
    <source>
        <dbReference type="Pfam" id="PF12937"/>
    </source>
</evidence>
<dbReference type="Gene3D" id="1.20.1280.50">
    <property type="match status" value="1"/>
</dbReference>
<evidence type="ECO:0000313" key="3">
    <source>
        <dbReference type="Proteomes" id="UP000298327"/>
    </source>
</evidence>
<comment type="caution">
    <text evidence="2">The sequence shown here is derived from an EMBL/GenBank/DDBJ whole genome shotgun (WGS) entry which is preliminary data.</text>
</comment>
<reference evidence="2 3" key="1">
    <citation type="submission" date="2019-02" db="EMBL/GenBank/DDBJ databases">
        <title>Genome sequencing of the rare red list fungi Dentipellis fragilis.</title>
        <authorList>
            <person name="Buettner E."/>
            <person name="Kellner H."/>
        </authorList>
    </citation>
    <scope>NUCLEOTIDE SEQUENCE [LARGE SCALE GENOMIC DNA]</scope>
    <source>
        <strain evidence="2 3">DSM 105465</strain>
    </source>
</reference>
<evidence type="ECO:0000313" key="2">
    <source>
        <dbReference type="EMBL" id="TFY59984.1"/>
    </source>
</evidence>
<feature type="domain" description="F-box" evidence="1">
    <location>
        <begin position="129"/>
        <end position="188"/>
    </location>
</feature>
<dbReference type="InterPro" id="IPR001810">
    <property type="entry name" value="F-box_dom"/>
</dbReference>
<dbReference type="SUPFAM" id="SSF81383">
    <property type="entry name" value="F-box domain"/>
    <property type="match status" value="1"/>
</dbReference>
<dbReference type="OrthoDB" id="3181669at2759"/>
<accession>A0A4Y9YBU3</accession>
<dbReference type="Pfam" id="PF12937">
    <property type="entry name" value="F-box-like"/>
    <property type="match status" value="1"/>
</dbReference>